<proteinExistence type="predicted"/>
<accession>A0ABV3X6V2</accession>
<dbReference type="Proteomes" id="UP001559623">
    <property type="component" value="Unassembled WGS sequence"/>
</dbReference>
<evidence type="ECO:0000256" key="1">
    <source>
        <dbReference type="SAM" id="SignalP"/>
    </source>
</evidence>
<organism evidence="2 3">
    <name type="scientific">Selenomonas sputigena</name>
    <dbReference type="NCBI Taxonomy" id="69823"/>
    <lineage>
        <taxon>Bacteria</taxon>
        <taxon>Bacillati</taxon>
        <taxon>Bacillota</taxon>
        <taxon>Negativicutes</taxon>
        <taxon>Selenomonadales</taxon>
        <taxon>Selenomonadaceae</taxon>
        <taxon>Selenomonas</taxon>
    </lineage>
</organism>
<feature type="chain" id="PRO_5046161502" evidence="1">
    <location>
        <begin position="25"/>
        <end position="133"/>
    </location>
</feature>
<dbReference type="RefSeq" id="WP_368847654.1">
    <property type="nucleotide sequence ID" value="NZ_CP194411.1"/>
</dbReference>
<name>A0ABV3X6V2_9FIRM</name>
<keyword evidence="1" id="KW-0732">Signal</keyword>
<comment type="caution">
    <text evidence="2">The sequence shown here is derived from an EMBL/GenBank/DDBJ whole genome shotgun (WGS) entry which is preliminary data.</text>
</comment>
<evidence type="ECO:0000313" key="2">
    <source>
        <dbReference type="EMBL" id="MEX5285933.1"/>
    </source>
</evidence>
<sequence length="133" mass="14820">MRKIALAAGLSVLLLILLAAPCLASDEGLRFVDAEGDTGYYVDIYSISIDSSHEYTANVAIIKAKDNTMYAYRMHFDYGAKTYQVLYSATMTYDEREISESSSVPQSPRVYAQGSPLAAIVDYLYAWQQGYEK</sequence>
<evidence type="ECO:0000313" key="3">
    <source>
        <dbReference type="Proteomes" id="UP001559623"/>
    </source>
</evidence>
<keyword evidence="3" id="KW-1185">Reference proteome</keyword>
<dbReference type="EMBL" id="JARVLH010000006">
    <property type="protein sequence ID" value="MEX5285933.1"/>
    <property type="molecule type" value="Genomic_DNA"/>
</dbReference>
<protein>
    <submittedName>
        <fullName evidence="2">Uncharacterized protein</fullName>
    </submittedName>
</protein>
<feature type="signal peptide" evidence="1">
    <location>
        <begin position="1"/>
        <end position="24"/>
    </location>
</feature>
<reference evidence="2 3" key="1">
    <citation type="submission" date="2023-04" db="EMBL/GenBank/DDBJ databases">
        <title>Genome Sequence of Selenomonas sputigena ATCC 33150.</title>
        <authorList>
            <person name="Miller D.P."/>
            <person name="Anvari S."/>
            <person name="Polson S.W."/>
            <person name="Macdonald M."/>
            <person name="Mcdowell J.V."/>
        </authorList>
    </citation>
    <scope>NUCLEOTIDE SEQUENCE [LARGE SCALE GENOMIC DNA]</scope>
    <source>
        <strain evidence="2 3">ATCC 33150</strain>
    </source>
</reference>
<gene>
    <name evidence="2" type="ORF">QCO44_09895</name>
</gene>